<dbReference type="Proteomes" id="UP000824165">
    <property type="component" value="Unassembled WGS sequence"/>
</dbReference>
<dbReference type="EMBL" id="DVLU01000063">
    <property type="protein sequence ID" value="HIT85481.1"/>
    <property type="molecule type" value="Genomic_DNA"/>
</dbReference>
<reference evidence="1" key="2">
    <citation type="journal article" date="2021" name="PeerJ">
        <title>Extensive microbial diversity within the chicken gut microbiome revealed by metagenomics and culture.</title>
        <authorList>
            <person name="Gilroy R."/>
            <person name="Ravi A."/>
            <person name="Getino M."/>
            <person name="Pursley I."/>
            <person name="Horton D.L."/>
            <person name="Alikhan N.F."/>
            <person name="Baker D."/>
            <person name="Gharbi K."/>
            <person name="Hall N."/>
            <person name="Watson M."/>
            <person name="Adriaenssens E.M."/>
            <person name="Foster-Nyarko E."/>
            <person name="Jarju S."/>
            <person name="Secka A."/>
            <person name="Antonio M."/>
            <person name="Oren A."/>
            <person name="Chaudhuri R.R."/>
            <person name="La Ragione R."/>
            <person name="Hildebrand F."/>
            <person name="Pallen M.J."/>
        </authorList>
    </citation>
    <scope>NUCLEOTIDE SEQUENCE</scope>
    <source>
        <strain evidence="1">CHK181-108</strain>
    </source>
</reference>
<dbReference type="InterPro" id="IPR036388">
    <property type="entry name" value="WH-like_DNA-bd_sf"/>
</dbReference>
<dbReference type="InterPro" id="IPR036390">
    <property type="entry name" value="WH_DNA-bd_sf"/>
</dbReference>
<evidence type="ECO:0000313" key="2">
    <source>
        <dbReference type="Proteomes" id="UP000824165"/>
    </source>
</evidence>
<accession>A0A9D1H3J8</accession>
<dbReference type="Gene3D" id="3.10.129.10">
    <property type="entry name" value="Hotdog Thioesterase"/>
    <property type="match status" value="1"/>
</dbReference>
<comment type="caution">
    <text evidence="1">The sequence shown here is derived from an EMBL/GenBank/DDBJ whole genome shotgun (WGS) entry which is preliminary data.</text>
</comment>
<sequence>MARSIKSERHAYLLEKLRKNPFLKDKDLAKAFGVSVSTIRFDRAELGIAEYRERVKNAAREGMNGKDTEGELLDLNVYHDGISVLKTDESMVFDGTDIVKSQFIYAFAENLALNVIDARSMLVKVANVKYIEEVHAGESLVAKSVVMRDRSNEFVVHVHIKVNMVEVFRGKFSLKVLG</sequence>
<dbReference type="InterPro" id="IPR029069">
    <property type="entry name" value="HotDog_dom_sf"/>
</dbReference>
<reference evidence="1" key="1">
    <citation type="submission" date="2020-10" db="EMBL/GenBank/DDBJ databases">
        <authorList>
            <person name="Gilroy R."/>
        </authorList>
    </citation>
    <scope>NUCLEOTIDE SEQUENCE</scope>
    <source>
        <strain evidence="1">CHK181-108</strain>
    </source>
</reference>
<evidence type="ECO:0000313" key="1">
    <source>
        <dbReference type="EMBL" id="HIT85481.1"/>
    </source>
</evidence>
<dbReference type="AlphaFoldDB" id="A0A9D1H3J8"/>
<dbReference type="SUPFAM" id="SSF54637">
    <property type="entry name" value="Thioesterase/thiol ester dehydrase-isomerase"/>
    <property type="match status" value="1"/>
</dbReference>
<proteinExistence type="predicted"/>
<organism evidence="1 2">
    <name type="scientific">Candidatus Ornithomonoglobus intestinigallinarum</name>
    <dbReference type="NCBI Taxonomy" id="2840894"/>
    <lineage>
        <taxon>Bacteria</taxon>
        <taxon>Bacillati</taxon>
        <taxon>Bacillota</taxon>
        <taxon>Clostridia</taxon>
        <taxon>Candidatus Ornithomonoglobus</taxon>
    </lineage>
</organism>
<dbReference type="SUPFAM" id="SSF46785">
    <property type="entry name" value="Winged helix' DNA-binding domain"/>
    <property type="match status" value="1"/>
</dbReference>
<name>A0A9D1H3J8_9FIRM</name>
<protein>
    <submittedName>
        <fullName evidence="1">Fatty acid biosynthesis transcriptional regulator</fullName>
    </submittedName>
</protein>
<gene>
    <name evidence="1" type="ORF">IAA60_06200</name>
</gene>
<dbReference type="Gene3D" id="1.10.10.10">
    <property type="entry name" value="Winged helix-like DNA-binding domain superfamily/Winged helix DNA-binding domain"/>
    <property type="match status" value="1"/>
</dbReference>